<keyword evidence="1" id="KW-1133">Transmembrane helix</keyword>
<protein>
    <submittedName>
        <fullName evidence="2">Uncharacterized protein</fullName>
    </submittedName>
</protein>
<evidence type="ECO:0000313" key="2">
    <source>
        <dbReference type="EMBL" id="PJR04316.1"/>
    </source>
</evidence>
<dbReference type="AlphaFoldDB" id="A0A2M9R624"/>
<sequence>MVLKKNIMERNNKKKRRKILNIILGGGSILAMLGAIIYVQITINKDADRFYKNSISSIITDKGTDWLTGRANVFYLSDGLKIFLAFNKVSQLSVGDSIYKESDTYIYDVYKKNHKGQYEHSGTYDYRKVHSD</sequence>
<comment type="caution">
    <text evidence="2">The sequence shown here is derived from an EMBL/GenBank/DDBJ whole genome shotgun (WGS) entry which is preliminary data.</text>
</comment>
<dbReference type="Proteomes" id="UP000231960">
    <property type="component" value="Unassembled WGS sequence"/>
</dbReference>
<name>A0A2M9R624_9FLAO</name>
<feature type="transmembrane region" description="Helical" evidence="1">
    <location>
        <begin position="20"/>
        <end position="41"/>
    </location>
</feature>
<gene>
    <name evidence="2" type="ORF">CDL10_07050</name>
</gene>
<keyword evidence="1" id="KW-0812">Transmembrane</keyword>
<proteinExistence type="predicted"/>
<reference evidence="2 3" key="1">
    <citation type="submission" date="2017-06" db="EMBL/GenBank/DDBJ databases">
        <title>Description of Avrilella dinanensis gen. nov. sp. nov.</title>
        <authorList>
            <person name="Leyer C."/>
            <person name="Sassi M."/>
            <person name="Minet J."/>
            <person name="Kayal S."/>
            <person name="Cattoir V."/>
        </authorList>
    </citation>
    <scope>NUCLEOTIDE SEQUENCE [LARGE SCALE GENOMIC DNA]</scope>
    <source>
        <strain evidence="2 3">UR159</strain>
    </source>
</reference>
<accession>A0A2M9R624</accession>
<organism evidence="2 3">
    <name type="scientific">Avrilella dinanensis</name>
    <dbReference type="NCBI Taxonomy" id="2008672"/>
    <lineage>
        <taxon>Bacteria</taxon>
        <taxon>Pseudomonadati</taxon>
        <taxon>Bacteroidota</taxon>
        <taxon>Flavobacteriia</taxon>
        <taxon>Flavobacteriales</taxon>
        <taxon>Flavobacteriaceae</taxon>
        <taxon>Avrilella</taxon>
    </lineage>
</organism>
<keyword evidence="1" id="KW-0472">Membrane</keyword>
<keyword evidence="3" id="KW-1185">Reference proteome</keyword>
<evidence type="ECO:0000313" key="3">
    <source>
        <dbReference type="Proteomes" id="UP000231960"/>
    </source>
</evidence>
<dbReference type="EMBL" id="NIPO01000001">
    <property type="protein sequence ID" value="PJR04316.1"/>
    <property type="molecule type" value="Genomic_DNA"/>
</dbReference>
<evidence type="ECO:0000256" key="1">
    <source>
        <dbReference type="SAM" id="Phobius"/>
    </source>
</evidence>